<dbReference type="AlphaFoldDB" id="A0A2U1PQZ4"/>
<evidence type="ECO:0000313" key="3">
    <source>
        <dbReference type="EMBL" id="PWA88132.1"/>
    </source>
</evidence>
<dbReference type="GO" id="GO:0030246">
    <property type="term" value="F:carbohydrate binding"/>
    <property type="evidence" value="ECO:0007669"/>
    <property type="project" value="UniProtKB-KW"/>
</dbReference>
<dbReference type="PANTHER" id="PTHR32444:SF118">
    <property type="entry name" value="OS09G0551150 PROTEIN"/>
    <property type="match status" value="1"/>
</dbReference>
<keyword evidence="1" id="KW-0812">Transmembrane</keyword>
<dbReference type="CDD" id="cd01098">
    <property type="entry name" value="PAN_AP_plant"/>
    <property type="match status" value="1"/>
</dbReference>
<dbReference type="InterPro" id="IPR003609">
    <property type="entry name" value="Pan_app"/>
</dbReference>
<dbReference type="EMBL" id="PKPP01000842">
    <property type="protein sequence ID" value="PWA88132.1"/>
    <property type="molecule type" value="Genomic_DNA"/>
</dbReference>
<evidence type="ECO:0000259" key="2">
    <source>
        <dbReference type="Pfam" id="PF08276"/>
    </source>
</evidence>
<dbReference type="OrthoDB" id="1934880at2759"/>
<dbReference type="PANTHER" id="PTHR32444">
    <property type="entry name" value="BULB-TYPE LECTIN DOMAIN-CONTAINING PROTEIN"/>
    <property type="match status" value="1"/>
</dbReference>
<feature type="domain" description="Apple" evidence="2">
    <location>
        <begin position="104"/>
        <end position="162"/>
    </location>
</feature>
<dbReference type="GO" id="GO:0016301">
    <property type="term" value="F:kinase activity"/>
    <property type="evidence" value="ECO:0007669"/>
    <property type="project" value="UniProtKB-KW"/>
</dbReference>
<keyword evidence="1" id="KW-0472">Membrane</keyword>
<keyword evidence="3" id="KW-0675">Receptor</keyword>
<evidence type="ECO:0000313" key="4">
    <source>
        <dbReference type="Proteomes" id="UP000245207"/>
    </source>
</evidence>
<reference evidence="3 4" key="1">
    <citation type="journal article" date="2018" name="Mol. Plant">
        <title>The genome of Artemisia annua provides insight into the evolution of Asteraceae family and artemisinin biosynthesis.</title>
        <authorList>
            <person name="Shen Q."/>
            <person name="Zhang L."/>
            <person name="Liao Z."/>
            <person name="Wang S."/>
            <person name="Yan T."/>
            <person name="Shi P."/>
            <person name="Liu M."/>
            <person name="Fu X."/>
            <person name="Pan Q."/>
            <person name="Wang Y."/>
            <person name="Lv Z."/>
            <person name="Lu X."/>
            <person name="Zhang F."/>
            <person name="Jiang W."/>
            <person name="Ma Y."/>
            <person name="Chen M."/>
            <person name="Hao X."/>
            <person name="Li L."/>
            <person name="Tang Y."/>
            <person name="Lv G."/>
            <person name="Zhou Y."/>
            <person name="Sun X."/>
            <person name="Brodelius P.E."/>
            <person name="Rose J.K.C."/>
            <person name="Tang K."/>
        </authorList>
    </citation>
    <scope>NUCLEOTIDE SEQUENCE [LARGE SCALE GENOMIC DNA]</scope>
    <source>
        <strain evidence="4">cv. Huhao1</strain>
        <tissue evidence="3">Leaf</tissue>
    </source>
</reference>
<name>A0A2U1PQZ4_ARTAN</name>
<protein>
    <submittedName>
        <fullName evidence="3">G-type lectin S-receptor-like serine/threonine-protein kinase</fullName>
    </submittedName>
</protein>
<comment type="caution">
    <text evidence="3">The sequence shown here is derived from an EMBL/GenBank/DDBJ whole genome shotgun (WGS) entry which is preliminary data.</text>
</comment>
<organism evidence="3 4">
    <name type="scientific">Artemisia annua</name>
    <name type="common">Sweet wormwood</name>
    <dbReference type="NCBI Taxonomy" id="35608"/>
    <lineage>
        <taxon>Eukaryota</taxon>
        <taxon>Viridiplantae</taxon>
        <taxon>Streptophyta</taxon>
        <taxon>Embryophyta</taxon>
        <taxon>Tracheophyta</taxon>
        <taxon>Spermatophyta</taxon>
        <taxon>Magnoliopsida</taxon>
        <taxon>eudicotyledons</taxon>
        <taxon>Gunneridae</taxon>
        <taxon>Pentapetalae</taxon>
        <taxon>asterids</taxon>
        <taxon>campanulids</taxon>
        <taxon>Asterales</taxon>
        <taxon>Asteraceae</taxon>
        <taxon>Asteroideae</taxon>
        <taxon>Anthemideae</taxon>
        <taxon>Artemisiinae</taxon>
        <taxon>Artemisia</taxon>
    </lineage>
</organism>
<evidence type="ECO:0000256" key="1">
    <source>
        <dbReference type="SAM" id="Phobius"/>
    </source>
</evidence>
<keyword evidence="1" id="KW-1133">Transmembrane helix</keyword>
<proteinExistence type="predicted"/>
<dbReference type="Pfam" id="PF08276">
    <property type="entry name" value="PAN_2"/>
    <property type="match status" value="1"/>
</dbReference>
<gene>
    <name evidence="3" type="ORF">CTI12_AA123290</name>
</gene>
<keyword evidence="3" id="KW-0418">Kinase</keyword>
<accession>A0A2U1PQZ4</accession>
<feature type="transmembrane region" description="Helical" evidence="1">
    <location>
        <begin position="188"/>
        <end position="211"/>
    </location>
</feature>
<keyword evidence="3" id="KW-0808">Transferase</keyword>
<sequence>MSSIAGLSLLQNRDNVQHKNKSESAFGLSSQSAEIAGKDVNYDPFQVSMQQMEVIWKPLLTCSINLRLGVYEEWSQSNWTRGCVRRIELLYEKNQSSLASGKSKPDKFQVLKGLKLPDRYHYFRNKYSDECQRWCMGNCSCKAYAFVTGIYYNAWTEDLIDIEQFSFGGKNLFLRLSYVEIGEKTNRAALSISLTTIGGALLLGGSVFCLYNWITYKKEPMLDGQKMKVKLCHRCFIVIRNEVVLISLLGSETTQRWCDCCLSVVDVQPVAHTQNVFTDLSCTSSEAAVHWR</sequence>
<dbReference type="STRING" id="35608.A0A2U1PQZ4"/>
<dbReference type="Proteomes" id="UP000245207">
    <property type="component" value="Unassembled WGS sequence"/>
</dbReference>
<keyword evidence="3" id="KW-0430">Lectin</keyword>
<keyword evidence="4" id="KW-1185">Reference proteome</keyword>